<protein>
    <submittedName>
        <fullName evidence="1">Uncharacterized protein</fullName>
    </submittedName>
</protein>
<accession>A0A1Z4KJ05</accession>
<gene>
    <name evidence="1" type="ORF">NIES23_17450</name>
</gene>
<reference evidence="1 2" key="1">
    <citation type="submission" date="2017-06" db="EMBL/GenBank/DDBJ databases">
        <title>Genome sequencing of cyanobaciteial culture collection at National Institute for Environmental Studies (NIES).</title>
        <authorList>
            <person name="Hirose Y."/>
            <person name="Shimura Y."/>
            <person name="Fujisawa T."/>
            <person name="Nakamura Y."/>
            <person name="Kawachi M."/>
        </authorList>
    </citation>
    <scope>NUCLEOTIDE SEQUENCE [LARGE SCALE GENOMIC DNA]</scope>
    <source>
        <strain evidence="1 2">NIES-23</strain>
    </source>
</reference>
<dbReference type="Proteomes" id="UP000217507">
    <property type="component" value="Chromosome"/>
</dbReference>
<dbReference type="AlphaFoldDB" id="A0A1Z4KJ05"/>
<proteinExistence type="predicted"/>
<evidence type="ECO:0000313" key="1">
    <source>
        <dbReference type="EMBL" id="BAY68955.1"/>
    </source>
</evidence>
<organism evidence="1 2">
    <name type="scientific">Trichormus variabilis NIES-23</name>
    <dbReference type="NCBI Taxonomy" id="1973479"/>
    <lineage>
        <taxon>Bacteria</taxon>
        <taxon>Bacillati</taxon>
        <taxon>Cyanobacteriota</taxon>
        <taxon>Cyanophyceae</taxon>
        <taxon>Nostocales</taxon>
        <taxon>Nostocaceae</taxon>
        <taxon>Trichormus</taxon>
    </lineage>
</organism>
<name>A0A1Z4KJ05_ANAVA</name>
<evidence type="ECO:0000313" key="2">
    <source>
        <dbReference type="Proteomes" id="UP000217507"/>
    </source>
</evidence>
<dbReference type="EMBL" id="AP018216">
    <property type="protein sequence ID" value="BAY68955.1"/>
    <property type="molecule type" value="Genomic_DNA"/>
</dbReference>
<sequence length="399" mass="45312">MKILYKKILNLELWHDFYLGQPNTPGSLPNNYDISRTLALVPTQECLRVLANLRWVFRPQLYGASLFANVNAAPSGQFPTIFPIDRVYRLTFWLVVSDRYFANFTNLSLINSRNQIYYFSNLSGNEGHALFLTQPLSAYTTNNEYQLGQLVTHADKTLESLTYQGNATNIPNPSDWDSLPASQYVSELDHLPRQGTYRTQVITNANPDNTYNFTLVNTNEQESWAIDVIVPDTHKSGEPFSTSLNFVGQTPGHYRLLENDTQVAEFVLVDNSLPEAFALVEVILNPELVPSAFSLLQASAGQTFIQPKTYVIRFKNRATRWRYRYEQPHGCSAANLPSYFNLIDTHTYATARPIGLRQRPDSLLNDCQDRPLPAPSITLIQPETDGSQRIARIFSDIYL</sequence>
<dbReference type="SMR" id="A0A1Z4KJ05"/>